<reference evidence="1" key="2">
    <citation type="journal article" date="2015" name="Data Brief">
        <title>Shoot transcriptome of the giant reed, Arundo donax.</title>
        <authorList>
            <person name="Barrero R.A."/>
            <person name="Guerrero F.D."/>
            <person name="Moolhuijzen P."/>
            <person name="Goolsby J.A."/>
            <person name="Tidwell J."/>
            <person name="Bellgard S.E."/>
            <person name="Bellgard M.I."/>
        </authorList>
    </citation>
    <scope>NUCLEOTIDE SEQUENCE</scope>
    <source>
        <tissue evidence="1">Shoot tissue taken approximately 20 cm above the soil surface</tissue>
    </source>
</reference>
<evidence type="ECO:0000313" key="1">
    <source>
        <dbReference type="EMBL" id="JAD43223.1"/>
    </source>
</evidence>
<name>A0A0A8ZZU8_ARUDO</name>
<dbReference type="EMBL" id="GBRH01254672">
    <property type="protein sequence ID" value="JAD43223.1"/>
    <property type="molecule type" value="Transcribed_RNA"/>
</dbReference>
<sequence>MASSNYYLSFSNTYRLCLRPFFFPLALCHYIRFLQRLCAGNCNEYSFVTFTYSLNLNQYAICFNMILNLLHSYLSTHFGHDSGTGDWFCWQGHN</sequence>
<proteinExistence type="predicted"/>
<protein>
    <submittedName>
        <fullName evidence="1">Nicastrin-related</fullName>
    </submittedName>
</protein>
<organism evidence="1">
    <name type="scientific">Arundo donax</name>
    <name type="common">Giant reed</name>
    <name type="synonym">Donax arundinaceus</name>
    <dbReference type="NCBI Taxonomy" id="35708"/>
    <lineage>
        <taxon>Eukaryota</taxon>
        <taxon>Viridiplantae</taxon>
        <taxon>Streptophyta</taxon>
        <taxon>Embryophyta</taxon>
        <taxon>Tracheophyta</taxon>
        <taxon>Spermatophyta</taxon>
        <taxon>Magnoliopsida</taxon>
        <taxon>Liliopsida</taxon>
        <taxon>Poales</taxon>
        <taxon>Poaceae</taxon>
        <taxon>PACMAD clade</taxon>
        <taxon>Arundinoideae</taxon>
        <taxon>Arundineae</taxon>
        <taxon>Arundo</taxon>
    </lineage>
</organism>
<reference evidence="1" key="1">
    <citation type="submission" date="2014-09" db="EMBL/GenBank/DDBJ databases">
        <authorList>
            <person name="Magalhaes I.L.F."/>
            <person name="Oliveira U."/>
            <person name="Santos F.R."/>
            <person name="Vidigal T.H.D.A."/>
            <person name="Brescovit A.D."/>
            <person name="Santos A.J."/>
        </authorList>
    </citation>
    <scope>NUCLEOTIDE SEQUENCE</scope>
    <source>
        <tissue evidence="1">Shoot tissue taken approximately 20 cm above the soil surface</tissue>
    </source>
</reference>
<dbReference type="AlphaFoldDB" id="A0A0A8ZZU8"/>
<accession>A0A0A8ZZU8</accession>